<dbReference type="InterPro" id="IPR041049">
    <property type="entry name" value="DUF5615"/>
</dbReference>
<evidence type="ECO:0000259" key="1">
    <source>
        <dbReference type="Pfam" id="PF18480"/>
    </source>
</evidence>
<dbReference type="EMBL" id="AP011774">
    <property type="protein sequence ID" value="BAL57368.1"/>
    <property type="molecule type" value="Genomic_DNA"/>
</dbReference>
<reference evidence="2" key="2">
    <citation type="journal article" date="2012" name="PLoS ONE">
        <title>A Deeply Branching Thermophilic Bacterium with an Ancient Acetyl-CoA Pathway Dominates a Subsurface Ecosystem.</title>
        <authorList>
            <person name="Takami H."/>
            <person name="Noguchi H."/>
            <person name="Takaki Y."/>
            <person name="Uchiyama I."/>
            <person name="Toyoda A."/>
            <person name="Nishi S."/>
            <person name="Chee G.-J."/>
            <person name="Arai W."/>
            <person name="Nunoura T."/>
            <person name="Itoh T."/>
            <person name="Hattori M."/>
            <person name="Takai K."/>
        </authorList>
    </citation>
    <scope>NUCLEOTIDE SEQUENCE</scope>
</reference>
<evidence type="ECO:0000313" key="2">
    <source>
        <dbReference type="EMBL" id="BAL57368.1"/>
    </source>
</evidence>
<dbReference type="AlphaFoldDB" id="H5SMI2"/>
<accession>H5SMI2</accession>
<dbReference type="Pfam" id="PF18480">
    <property type="entry name" value="DUF5615"/>
    <property type="match status" value="1"/>
</dbReference>
<sequence length="121" mass="13677">MKLKLDENLDARLASLLQQAGHDVLTVRDQGLLGIEDQALYERCIKEQRILVSLDKDFSNVLRFPPKDTPGLVVLRGPDDLFPTMRILIQTLIQALASDTPQGRLWIVEPGRLRIHAPLED</sequence>
<protein>
    <submittedName>
        <fullName evidence="2">Hypothetical conserved protein</fullName>
    </submittedName>
</protein>
<reference evidence="2" key="1">
    <citation type="journal article" date="2005" name="Environ. Microbiol.">
        <title>Genetic and functional properties of uncultivated thermophilic crenarchaeotes from a subsurface gold mine as revealed by analysis of genome fragments.</title>
        <authorList>
            <person name="Nunoura T."/>
            <person name="Hirayama H."/>
            <person name="Takami H."/>
            <person name="Oida H."/>
            <person name="Nishi S."/>
            <person name="Shimamura S."/>
            <person name="Suzuki Y."/>
            <person name="Inagaki F."/>
            <person name="Takai K."/>
            <person name="Nealson K.H."/>
            <person name="Horikoshi K."/>
        </authorList>
    </citation>
    <scope>NUCLEOTIDE SEQUENCE</scope>
</reference>
<organism evidence="2">
    <name type="scientific">uncultured Acetothermia bacterium</name>
    <dbReference type="NCBI Taxonomy" id="236499"/>
    <lineage>
        <taxon>Bacteria</taxon>
        <taxon>Candidatus Bipolaricaulota</taxon>
        <taxon>environmental samples</taxon>
    </lineage>
</organism>
<name>H5SMI2_9BACT</name>
<proteinExistence type="predicted"/>
<feature type="domain" description="DUF5615" evidence="1">
    <location>
        <begin position="1"/>
        <end position="110"/>
    </location>
</feature>
<gene>
    <name evidence="2" type="ORF">HGMM_F50B12C15</name>
</gene>